<dbReference type="EMBL" id="CP000747">
    <property type="protein sequence ID" value="ACG79513.1"/>
    <property type="molecule type" value="Genomic_DNA"/>
</dbReference>
<reference evidence="3 4" key="1">
    <citation type="journal article" date="2008" name="BMC Genomics">
        <title>Complete genome of Phenylobacterium zucineum - a novel facultative intracellular bacterium isolated from human erythroleukemia cell line K562.</title>
        <authorList>
            <person name="Luo Y."/>
            <person name="Xu X."/>
            <person name="Ding Z."/>
            <person name="Liu Z."/>
            <person name="Zhang B."/>
            <person name="Yan Z."/>
            <person name="Sun J."/>
            <person name="Hu S."/>
            <person name="Hu X."/>
        </authorList>
    </citation>
    <scope>NUCLEOTIDE SEQUENCE [LARGE SCALE GENOMIC DNA]</scope>
    <source>
        <strain evidence="3 4">HLK1</strain>
    </source>
</reference>
<dbReference type="SUPFAM" id="SSF81469">
    <property type="entry name" value="Bacterial aa3 type cytochrome c oxidase subunit IV"/>
    <property type="match status" value="1"/>
</dbReference>
<feature type="transmembrane region" description="Helical" evidence="1">
    <location>
        <begin position="100"/>
        <end position="118"/>
    </location>
</feature>
<dbReference type="AlphaFoldDB" id="B4RA09"/>
<organism evidence="3 4">
    <name type="scientific">Phenylobacterium zucineum (strain HLK1)</name>
    <dbReference type="NCBI Taxonomy" id="450851"/>
    <lineage>
        <taxon>Bacteria</taxon>
        <taxon>Pseudomonadati</taxon>
        <taxon>Pseudomonadota</taxon>
        <taxon>Alphaproteobacteria</taxon>
        <taxon>Caulobacterales</taxon>
        <taxon>Caulobacteraceae</taxon>
        <taxon>Phenylobacterium</taxon>
    </lineage>
</organism>
<dbReference type="Gene3D" id="1.20.5.160">
    <property type="entry name" value="Bacterial aa3 type cytochrome c oxidase subunit IV"/>
    <property type="match status" value="1"/>
</dbReference>
<feature type="transmembrane region" description="Helical" evidence="1">
    <location>
        <begin position="74"/>
        <end position="94"/>
    </location>
</feature>
<keyword evidence="1" id="KW-0472">Membrane</keyword>
<evidence type="ECO:0000256" key="1">
    <source>
        <dbReference type="SAM" id="Phobius"/>
    </source>
</evidence>
<keyword evidence="4" id="KW-1185">Reference proteome</keyword>
<dbReference type="HOGENOM" id="CLU_1979455_0_0_5"/>
<keyword evidence="1" id="KW-1133">Transmembrane helix</keyword>
<dbReference type="InterPro" id="IPR012422">
    <property type="entry name" value="Cyt_c_oxidase_su4_bac-aa3"/>
</dbReference>
<feature type="domain" description="Cytochrome c oxidase subunit IV bacterial aa3 type" evidence="2">
    <location>
        <begin position="55"/>
        <end position="94"/>
    </location>
</feature>
<protein>
    <recommendedName>
        <fullName evidence="2">Cytochrome c oxidase subunit IV bacterial aa3 type domain-containing protein</fullName>
    </recommendedName>
</protein>
<evidence type="ECO:0000313" key="3">
    <source>
        <dbReference type="EMBL" id="ACG79513.1"/>
    </source>
</evidence>
<dbReference type="STRING" id="450851.PHZ_c3104"/>
<proteinExistence type="predicted"/>
<dbReference type="PROSITE" id="PS51257">
    <property type="entry name" value="PROKAR_LIPOPROTEIN"/>
    <property type="match status" value="1"/>
</dbReference>
<keyword evidence="1" id="KW-0812">Transmembrane</keyword>
<sequence length="126" mass="13291">MRTPRHDRPAAGAGLLAPHPAGRVAGLSGAGASCSTRPTTLLESAHAMAGPASDYHRGEMDIAEQRSTYHLVMLMTKWGSLYTAALILLLTMWFATEAGFLASFVAAAVMVVIGTLVLREKKSSGH</sequence>
<dbReference type="KEGG" id="pzu:PHZ_c3104"/>
<dbReference type="Pfam" id="PF07835">
    <property type="entry name" value="COX4_pro_2"/>
    <property type="match status" value="1"/>
</dbReference>
<dbReference type="eggNOG" id="ENOG5033D02">
    <property type="taxonomic scope" value="Bacteria"/>
</dbReference>
<name>B4RA09_PHEZH</name>
<dbReference type="Proteomes" id="UP000001868">
    <property type="component" value="Chromosome"/>
</dbReference>
<evidence type="ECO:0000259" key="2">
    <source>
        <dbReference type="Pfam" id="PF07835"/>
    </source>
</evidence>
<accession>B4RA09</accession>
<gene>
    <name evidence="3" type="ordered locus">PHZ_c3104</name>
</gene>
<dbReference type="InterPro" id="IPR036596">
    <property type="entry name" value="Cyt-C_aa3_sf"/>
</dbReference>
<evidence type="ECO:0000313" key="4">
    <source>
        <dbReference type="Proteomes" id="UP000001868"/>
    </source>
</evidence>